<proteinExistence type="predicted"/>
<gene>
    <name evidence="1" type="ORF">Vadar_031823</name>
</gene>
<sequence>MRIGLKYPSPLELKHFLCSNQKHQGRQTQKRLIIHGLDQDPFKTTKLAEMYEDCGDAKSAYLLFDKLSQLNVFTRTSILSAFAGWMSD</sequence>
<dbReference type="EMBL" id="CM037158">
    <property type="protein sequence ID" value="KAH7852993.1"/>
    <property type="molecule type" value="Genomic_DNA"/>
</dbReference>
<name>A0ACB7YHJ4_9ERIC</name>
<reference evidence="1 2" key="1">
    <citation type="journal article" date="2021" name="Hortic Res">
        <title>High-quality reference genome and annotation aids understanding of berry development for evergreen blueberry (Vaccinium darrowii).</title>
        <authorList>
            <person name="Yu J."/>
            <person name="Hulse-Kemp A.M."/>
            <person name="Babiker E."/>
            <person name="Staton M."/>
        </authorList>
    </citation>
    <scope>NUCLEOTIDE SEQUENCE [LARGE SCALE GENOMIC DNA]</scope>
    <source>
        <strain evidence="2">cv. NJ 8807/NJ 8810</strain>
        <tissue evidence="1">Young leaf</tissue>
    </source>
</reference>
<protein>
    <submittedName>
        <fullName evidence="1">Uncharacterized protein</fullName>
    </submittedName>
</protein>
<dbReference type="Proteomes" id="UP000828048">
    <property type="component" value="Chromosome 8"/>
</dbReference>
<organism evidence="1 2">
    <name type="scientific">Vaccinium darrowii</name>
    <dbReference type="NCBI Taxonomy" id="229202"/>
    <lineage>
        <taxon>Eukaryota</taxon>
        <taxon>Viridiplantae</taxon>
        <taxon>Streptophyta</taxon>
        <taxon>Embryophyta</taxon>
        <taxon>Tracheophyta</taxon>
        <taxon>Spermatophyta</taxon>
        <taxon>Magnoliopsida</taxon>
        <taxon>eudicotyledons</taxon>
        <taxon>Gunneridae</taxon>
        <taxon>Pentapetalae</taxon>
        <taxon>asterids</taxon>
        <taxon>Ericales</taxon>
        <taxon>Ericaceae</taxon>
        <taxon>Vaccinioideae</taxon>
        <taxon>Vaccinieae</taxon>
        <taxon>Vaccinium</taxon>
    </lineage>
</organism>
<keyword evidence="2" id="KW-1185">Reference proteome</keyword>
<comment type="caution">
    <text evidence="1">The sequence shown here is derived from an EMBL/GenBank/DDBJ whole genome shotgun (WGS) entry which is preliminary data.</text>
</comment>
<evidence type="ECO:0000313" key="2">
    <source>
        <dbReference type="Proteomes" id="UP000828048"/>
    </source>
</evidence>
<accession>A0ACB7YHJ4</accession>
<evidence type="ECO:0000313" key="1">
    <source>
        <dbReference type="EMBL" id="KAH7852993.1"/>
    </source>
</evidence>